<dbReference type="Pfam" id="PF00270">
    <property type="entry name" value="DEAD"/>
    <property type="match status" value="1"/>
</dbReference>
<keyword evidence="7 13" id="KW-0067">ATP-binding</keyword>
<evidence type="ECO:0000256" key="4">
    <source>
        <dbReference type="ARBA" id="ARBA00022763"/>
    </source>
</evidence>
<dbReference type="Proteomes" id="UP001221302">
    <property type="component" value="Unassembled WGS sequence"/>
</dbReference>
<dbReference type="Gene3D" id="2.40.10.170">
    <property type="match status" value="1"/>
</dbReference>
<comment type="similarity">
    <text evidence="10 13">In the N-terminal section; belongs to the UvrB family.</text>
</comment>
<dbReference type="Pfam" id="PF03461">
    <property type="entry name" value="TRCF"/>
    <property type="match status" value="1"/>
</dbReference>
<evidence type="ECO:0000259" key="15">
    <source>
        <dbReference type="PROSITE" id="PS51194"/>
    </source>
</evidence>
<dbReference type="GO" id="GO:0005524">
    <property type="term" value="F:ATP binding"/>
    <property type="evidence" value="ECO:0007669"/>
    <property type="project" value="UniProtKB-UniRule"/>
</dbReference>
<feature type="domain" description="Helicase C-terminal" evidence="15">
    <location>
        <begin position="747"/>
        <end position="901"/>
    </location>
</feature>
<comment type="similarity">
    <text evidence="11 13">In the C-terminal section; belongs to the helicase family. RecG subfamily.</text>
</comment>
<reference evidence="16" key="1">
    <citation type="submission" date="2023-03" db="EMBL/GenBank/DDBJ databases">
        <title>Stygiobacter electus gen. nov., sp. nov., facultatively anaerobic thermotolerant bacterium of the class Ignavibacteria from a well of Yessentuki mineral water deposit.</title>
        <authorList>
            <person name="Podosokorskaya O.A."/>
            <person name="Elcheninov A.G."/>
            <person name="Petrova N.F."/>
            <person name="Zavarzina D.G."/>
            <person name="Kublanov I.V."/>
            <person name="Merkel A.Y."/>
        </authorList>
    </citation>
    <scope>NUCLEOTIDE SEQUENCE</scope>
    <source>
        <strain evidence="16">09-Me</strain>
    </source>
</reference>
<dbReference type="AlphaFoldDB" id="A0AAE3P3A8"/>
<dbReference type="PROSITE" id="PS51192">
    <property type="entry name" value="HELICASE_ATP_BIND_1"/>
    <property type="match status" value="1"/>
</dbReference>
<keyword evidence="9 13" id="KW-0234">DNA repair</keyword>
<dbReference type="InterPro" id="IPR004576">
    <property type="entry name" value="Mfd"/>
</dbReference>
<dbReference type="InterPro" id="IPR047112">
    <property type="entry name" value="RecG/Mfd"/>
</dbReference>
<proteinExistence type="inferred from homology"/>
<comment type="subcellular location">
    <subcellularLocation>
        <location evidence="1 13">Cytoplasm</location>
    </subcellularLocation>
</comment>
<dbReference type="HAMAP" id="MF_00969">
    <property type="entry name" value="TRCF"/>
    <property type="match status" value="1"/>
</dbReference>
<dbReference type="GO" id="GO:0006355">
    <property type="term" value="P:regulation of DNA-templated transcription"/>
    <property type="evidence" value="ECO:0007669"/>
    <property type="project" value="UniProtKB-UniRule"/>
</dbReference>
<dbReference type="SUPFAM" id="SSF52540">
    <property type="entry name" value="P-loop containing nucleoside triphosphate hydrolases"/>
    <property type="match status" value="3"/>
</dbReference>
<keyword evidence="6" id="KW-0347">Helicase</keyword>
<evidence type="ECO:0000259" key="14">
    <source>
        <dbReference type="PROSITE" id="PS51192"/>
    </source>
</evidence>
<dbReference type="SMART" id="SM00982">
    <property type="entry name" value="TRCF"/>
    <property type="match status" value="1"/>
</dbReference>
<dbReference type="InterPro" id="IPR027417">
    <property type="entry name" value="P-loop_NTPase"/>
</dbReference>
<dbReference type="InterPro" id="IPR037235">
    <property type="entry name" value="TRCF-like_C_D7"/>
</dbReference>
<dbReference type="SUPFAM" id="SSF143517">
    <property type="entry name" value="TRCF domain-like"/>
    <property type="match status" value="1"/>
</dbReference>
<evidence type="ECO:0000256" key="1">
    <source>
        <dbReference type="ARBA" id="ARBA00004496"/>
    </source>
</evidence>
<dbReference type="InterPro" id="IPR036101">
    <property type="entry name" value="CarD-like/TRCF_RID_sf"/>
</dbReference>
<dbReference type="FunFam" id="3.40.50.300:FF:000546">
    <property type="entry name" value="Transcription-repair-coupling factor"/>
    <property type="match status" value="1"/>
</dbReference>
<dbReference type="Pfam" id="PF02559">
    <property type="entry name" value="CarD_TRCF_RID"/>
    <property type="match status" value="1"/>
</dbReference>
<dbReference type="SMART" id="SM00490">
    <property type="entry name" value="HELICc"/>
    <property type="match status" value="1"/>
</dbReference>
<keyword evidence="8 13" id="KW-0238">DNA-binding</keyword>
<dbReference type="EC" id="3.6.4.-" evidence="13"/>
<sequence>MEFNLETYFNKINSISTLYKLVFDQNKIIDITTFVGASKNLFVKNIFSFEKQIVLLYPTIQLLNENKVELSIWGLENSLIAIDDLSLEIIQEKLIDISQRDNFILLSIYDLLSIKLPSSNKINETTTKIEVGGNLGFDDLTEYLNSINYNKESYVEQPGEFSVRGSIIDFWSYSEKQPCRLEFDGDFLESIRHFDPETQRSSNKINSITLASSINEFESTDDIFNYLDNPIFIINKQELFEKSNFKKEFKEPNQDIKDLDEELKAEIFENSFEPNKDLKETNNIEALSFENIISKNVRWLFENVFVDDNIFSLGFTEPPIINSNYSVLSEVLTDYYKKEFNIFIAVENELQKNRLIELLTELNPQLEEIFLSGKIKIESLAIKNGFVHKSNKILLLTDYQIFNKPYRTKLSTKAKFKRSKVKDLASLKRGDYVVHENFGIGQYAGLEKIKIGEVEQESIKILYAEGGVVYVNLNYLSLVKKYSTQENVQPKLSVLGSNEWKTTKKKVKAKIVEAARELITLYAKRKASQGFSFSQDSIWQKELEASFMYEDTPDQLKITEEVKQDMENSNPMDRLVCGDVGFGKTEIAVRAAFKAVNDGKQVALLSPTTILTEQHFNTFRDRLSQFPVKIEALSRFQSTKKQKEILKNLADGKIDIVIGTHRLLSKDIQFKDLGLLIIDEEQRFGVMAKEKLRSLKANVDTLTLTATPIPRTLNLSLLGARDLSIMATPPPNRQPIYTKVETFDIHKVRQWILFEVQRKGQVYFVHDRVQSIEKIAQYVQKFVPEIKIGIAHGQMKPADLENVIYKFLNKEFQVLVSTKIIESGLDIANANTIIVNRADRFGLAELHQLRGRVGRSDRQAYAYFLVPSLNAISKKAIRRLQAIEEYSDLGEGFNLAMRDLEIRGAGNLLGTEQSGYIDSVGFDLYLKMVDEAVEELRQSEFSEIFKDLPKTIERSEPTLDTYFEIGIPQNFMPDQADRLSFYTSLFTLLKIEELDDIIDEMKDKFGKLPIIVERLVKTAELRYYASLALFERVVIQKNKSILILPKADKEDFYKNKFLLLLDYINKYFSKEVKFIQQNDILKLEINKNFENPEFALEFLINFFKQIIDVLNNNKEE</sequence>
<dbReference type="Gene3D" id="3.90.1150.50">
    <property type="entry name" value="Transcription-repair-coupling factor, D7 domain"/>
    <property type="match status" value="1"/>
</dbReference>
<name>A0AAE3P3A8_9BACT</name>
<dbReference type="PANTHER" id="PTHR47964">
    <property type="entry name" value="ATP-DEPENDENT DNA HELICASE HOMOLOG RECG, CHLOROPLASTIC"/>
    <property type="match status" value="1"/>
</dbReference>
<comment type="function">
    <text evidence="13">Couples transcription and DNA repair by recognizing RNA polymerase (RNAP) stalled at DNA lesions. Mediates ATP-dependent release of RNAP and its truncated transcript from the DNA, and recruitment of nucleotide excision repair machinery to the damaged site.</text>
</comment>
<keyword evidence="5 13" id="KW-0378">Hydrolase</keyword>
<comment type="caution">
    <text evidence="16">The sequence shown here is derived from an EMBL/GenBank/DDBJ whole genome shotgun (WGS) entry which is preliminary data.</text>
</comment>
<evidence type="ECO:0000256" key="8">
    <source>
        <dbReference type="ARBA" id="ARBA00023125"/>
    </source>
</evidence>
<dbReference type="GO" id="GO:0005737">
    <property type="term" value="C:cytoplasm"/>
    <property type="evidence" value="ECO:0007669"/>
    <property type="project" value="UniProtKB-SubCell"/>
</dbReference>
<evidence type="ECO:0000256" key="11">
    <source>
        <dbReference type="ARBA" id="ARBA00061399"/>
    </source>
</evidence>
<evidence type="ECO:0000256" key="5">
    <source>
        <dbReference type="ARBA" id="ARBA00022801"/>
    </source>
</evidence>
<evidence type="ECO:0000256" key="2">
    <source>
        <dbReference type="ARBA" id="ARBA00022490"/>
    </source>
</evidence>
<protein>
    <recommendedName>
        <fullName evidence="12 13">Transcription-repair-coupling factor</fullName>
        <shortName evidence="13">TRCF</shortName>
        <ecNumber evidence="13">3.6.4.-</ecNumber>
    </recommendedName>
</protein>
<evidence type="ECO:0000313" key="17">
    <source>
        <dbReference type="Proteomes" id="UP001221302"/>
    </source>
</evidence>
<dbReference type="Gene3D" id="3.30.2060.10">
    <property type="entry name" value="Penicillin-binding protein 1b domain"/>
    <property type="match status" value="1"/>
</dbReference>
<dbReference type="SMART" id="SM01058">
    <property type="entry name" value="CarD_TRCF"/>
    <property type="match status" value="1"/>
</dbReference>
<dbReference type="Gene3D" id="3.40.50.11180">
    <property type="match status" value="1"/>
</dbReference>
<keyword evidence="3 13" id="KW-0547">Nucleotide-binding</keyword>
<keyword evidence="17" id="KW-1185">Reference proteome</keyword>
<dbReference type="RefSeq" id="WP_321536753.1">
    <property type="nucleotide sequence ID" value="NZ_JARGDL010000023.1"/>
</dbReference>
<evidence type="ECO:0000256" key="12">
    <source>
        <dbReference type="ARBA" id="ARBA00070128"/>
    </source>
</evidence>
<feature type="domain" description="Helicase ATP-binding" evidence="14">
    <location>
        <begin position="565"/>
        <end position="726"/>
    </location>
</feature>
<dbReference type="InterPro" id="IPR011545">
    <property type="entry name" value="DEAD/DEAH_box_helicase_dom"/>
</dbReference>
<evidence type="ECO:0000256" key="3">
    <source>
        <dbReference type="ARBA" id="ARBA00022741"/>
    </source>
</evidence>
<dbReference type="InterPro" id="IPR005118">
    <property type="entry name" value="TRCF_C"/>
</dbReference>
<dbReference type="GO" id="GO:0000716">
    <property type="term" value="P:transcription-coupled nucleotide-excision repair, DNA damage recognition"/>
    <property type="evidence" value="ECO:0007669"/>
    <property type="project" value="UniProtKB-UniRule"/>
</dbReference>
<keyword evidence="2 13" id="KW-0963">Cytoplasm</keyword>
<dbReference type="InterPro" id="IPR014001">
    <property type="entry name" value="Helicase_ATP-bd"/>
</dbReference>
<evidence type="ECO:0000313" key="16">
    <source>
        <dbReference type="EMBL" id="MDF1612982.1"/>
    </source>
</evidence>
<dbReference type="NCBIfam" id="TIGR00580">
    <property type="entry name" value="mfd"/>
    <property type="match status" value="1"/>
</dbReference>
<keyword evidence="4 13" id="KW-0227">DNA damage</keyword>
<evidence type="ECO:0000256" key="7">
    <source>
        <dbReference type="ARBA" id="ARBA00022840"/>
    </source>
</evidence>
<dbReference type="PROSITE" id="PS51194">
    <property type="entry name" value="HELICASE_CTER"/>
    <property type="match status" value="1"/>
</dbReference>
<gene>
    <name evidence="13 16" type="primary">mfd</name>
    <name evidence="16" type="ORF">P0M35_12525</name>
</gene>
<dbReference type="GO" id="GO:0003678">
    <property type="term" value="F:DNA helicase activity"/>
    <property type="evidence" value="ECO:0007669"/>
    <property type="project" value="TreeGrafter"/>
</dbReference>
<dbReference type="InterPro" id="IPR041471">
    <property type="entry name" value="UvrB_inter"/>
</dbReference>
<organism evidence="16 17">
    <name type="scientific">Stygiobacter electus</name>
    <dbReference type="NCBI Taxonomy" id="3032292"/>
    <lineage>
        <taxon>Bacteria</taxon>
        <taxon>Pseudomonadati</taxon>
        <taxon>Ignavibacteriota</taxon>
        <taxon>Ignavibacteria</taxon>
        <taxon>Ignavibacteriales</taxon>
        <taxon>Melioribacteraceae</taxon>
        <taxon>Stygiobacter</taxon>
    </lineage>
</organism>
<evidence type="ECO:0000256" key="10">
    <source>
        <dbReference type="ARBA" id="ARBA00061104"/>
    </source>
</evidence>
<dbReference type="SMART" id="SM00487">
    <property type="entry name" value="DEXDc"/>
    <property type="match status" value="1"/>
</dbReference>
<dbReference type="GO" id="GO:0016787">
    <property type="term" value="F:hydrolase activity"/>
    <property type="evidence" value="ECO:0007669"/>
    <property type="project" value="UniProtKB-KW"/>
</dbReference>
<dbReference type="SUPFAM" id="SSF141259">
    <property type="entry name" value="CarD-like"/>
    <property type="match status" value="1"/>
</dbReference>
<dbReference type="EMBL" id="JARGDL010000023">
    <property type="protein sequence ID" value="MDF1612982.1"/>
    <property type="molecule type" value="Genomic_DNA"/>
</dbReference>
<accession>A0AAE3P3A8</accession>
<dbReference type="PANTHER" id="PTHR47964:SF1">
    <property type="entry name" value="ATP-DEPENDENT DNA HELICASE HOMOLOG RECG, CHLOROPLASTIC"/>
    <property type="match status" value="1"/>
</dbReference>
<evidence type="ECO:0000256" key="6">
    <source>
        <dbReference type="ARBA" id="ARBA00022806"/>
    </source>
</evidence>
<dbReference type="Pfam" id="PF17757">
    <property type="entry name" value="UvrB_inter"/>
    <property type="match status" value="1"/>
</dbReference>
<dbReference type="Gene3D" id="3.40.50.300">
    <property type="entry name" value="P-loop containing nucleotide triphosphate hydrolases"/>
    <property type="match status" value="2"/>
</dbReference>
<dbReference type="CDD" id="cd17991">
    <property type="entry name" value="DEXHc_TRCF"/>
    <property type="match status" value="1"/>
</dbReference>
<dbReference type="GO" id="GO:0003684">
    <property type="term" value="F:damaged DNA binding"/>
    <property type="evidence" value="ECO:0007669"/>
    <property type="project" value="InterPro"/>
</dbReference>
<evidence type="ECO:0000256" key="9">
    <source>
        <dbReference type="ARBA" id="ARBA00023204"/>
    </source>
</evidence>
<dbReference type="Pfam" id="PF00271">
    <property type="entry name" value="Helicase_C"/>
    <property type="match status" value="1"/>
</dbReference>
<dbReference type="InterPro" id="IPR001650">
    <property type="entry name" value="Helicase_C-like"/>
</dbReference>
<evidence type="ECO:0000256" key="13">
    <source>
        <dbReference type="HAMAP-Rule" id="MF_00969"/>
    </source>
</evidence>
<dbReference type="InterPro" id="IPR003711">
    <property type="entry name" value="CarD-like/TRCF_RID"/>
</dbReference>